<dbReference type="PANTHER" id="PTHR43792">
    <property type="entry name" value="GNAT FAMILY, PUTATIVE (AFU_ORTHOLOGUE AFUA_3G00765)-RELATED-RELATED"/>
    <property type="match status" value="1"/>
</dbReference>
<feature type="domain" description="N-acetyltransferase" evidence="1">
    <location>
        <begin position="15"/>
        <end position="179"/>
    </location>
</feature>
<dbReference type="RefSeq" id="WP_094251214.1">
    <property type="nucleotide sequence ID" value="NZ_JBHLXL010000001.1"/>
</dbReference>
<dbReference type="Pfam" id="PF13302">
    <property type="entry name" value="Acetyltransf_3"/>
    <property type="match status" value="1"/>
</dbReference>
<evidence type="ECO:0000313" key="2">
    <source>
        <dbReference type="EMBL" id="OYD59253.1"/>
    </source>
</evidence>
<organism evidence="2 3">
    <name type="scientific">Fictibacillus aquaticus</name>
    <dbReference type="NCBI Taxonomy" id="2021314"/>
    <lineage>
        <taxon>Bacteria</taxon>
        <taxon>Bacillati</taxon>
        <taxon>Bacillota</taxon>
        <taxon>Bacilli</taxon>
        <taxon>Bacillales</taxon>
        <taxon>Fictibacillaceae</taxon>
        <taxon>Fictibacillus</taxon>
    </lineage>
</organism>
<dbReference type="PROSITE" id="PS51186">
    <property type="entry name" value="GNAT"/>
    <property type="match status" value="1"/>
</dbReference>
<reference evidence="2 3" key="1">
    <citation type="submission" date="2017-07" db="EMBL/GenBank/DDBJ databases">
        <title>Fictibacillus sp. nov. GDSW-R2A3 Genome sequencing and assembly.</title>
        <authorList>
            <person name="Mayilraj S."/>
        </authorList>
    </citation>
    <scope>NUCLEOTIDE SEQUENCE [LARGE SCALE GENOMIC DNA]</scope>
    <source>
        <strain evidence="2 3">GDSW-R2A3</strain>
    </source>
</reference>
<evidence type="ECO:0000313" key="3">
    <source>
        <dbReference type="Proteomes" id="UP000215059"/>
    </source>
</evidence>
<dbReference type="EMBL" id="NOII01000001">
    <property type="protein sequence ID" value="OYD59253.1"/>
    <property type="molecule type" value="Genomic_DNA"/>
</dbReference>
<dbReference type="Gene3D" id="3.40.630.30">
    <property type="match status" value="1"/>
</dbReference>
<name>A0A235FE51_9BACL</name>
<gene>
    <name evidence="2" type="ORF">CGZ90_04975</name>
</gene>
<dbReference type="GO" id="GO:0008999">
    <property type="term" value="F:protein-N-terminal-alanine acetyltransferase activity"/>
    <property type="evidence" value="ECO:0007669"/>
    <property type="project" value="TreeGrafter"/>
</dbReference>
<proteinExistence type="predicted"/>
<dbReference type="SUPFAM" id="SSF55729">
    <property type="entry name" value="Acyl-CoA N-acyltransferases (Nat)"/>
    <property type="match status" value="1"/>
</dbReference>
<accession>A0A235FE51</accession>
<dbReference type="InterPro" id="IPR016181">
    <property type="entry name" value="Acyl_CoA_acyltransferase"/>
</dbReference>
<dbReference type="PANTHER" id="PTHR43792:SF9">
    <property type="entry name" value="RIBOSOMAL-PROTEIN-ALANINE ACETYLTRANSFERASE"/>
    <property type="match status" value="1"/>
</dbReference>
<dbReference type="Proteomes" id="UP000215059">
    <property type="component" value="Unassembled WGS sequence"/>
</dbReference>
<protein>
    <recommendedName>
        <fullName evidence="1">N-acetyltransferase domain-containing protein</fullName>
    </recommendedName>
</protein>
<evidence type="ECO:0000259" key="1">
    <source>
        <dbReference type="PROSITE" id="PS51186"/>
    </source>
</evidence>
<dbReference type="InterPro" id="IPR000182">
    <property type="entry name" value="GNAT_dom"/>
</dbReference>
<dbReference type="OrthoDB" id="9811523at2"/>
<sequence>MKITTDFPVLKTDRLILRELILADAEDIFKVFCDPFVTQYYGLETFTDVEDAEHFIHSLDEGYQQEKCIRWGIEHSESGKLIGTCGFHNWSKIHKRTELGYELNRAFWGNGYMSEVLKKILPYAFDELGFHRIGATIRPENKESIALVEKFGFEQDGLLRDYQRTSKGYFPLYMYSLIKK</sequence>
<dbReference type="GO" id="GO:0005737">
    <property type="term" value="C:cytoplasm"/>
    <property type="evidence" value="ECO:0007669"/>
    <property type="project" value="TreeGrafter"/>
</dbReference>
<dbReference type="AlphaFoldDB" id="A0A235FE51"/>
<comment type="caution">
    <text evidence="2">The sequence shown here is derived from an EMBL/GenBank/DDBJ whole genome shotgun (WGS) entry which is preliminary data.</text>
</comment>
<keyword evidence="3" id="KW-1185">Reference proteome</keyword>
<dbReference type="InterPro" id="IPR051531">
    <property type="entry name" value="N-acetyltransferase"/>
</dbReference>